<evidence type="ECO:0000259" key="4">
    <source>
        <dbReference type="SMART" id="SM01318"/>
    </source>
</evidence>
<dbReference type="GO" id="GO:0005576">
    <property type="term" value="C:extracellular region"/>
    <property type="evidence" value="ECO:0007669"/>
    <property type="project" value="UniProtKB-SubCell"/>
</dbReference>
<name>A0A0P0A915_9ORTH</name>
<sequence length="120" mass="13138">MRSLVLLLCLALAASAPYGANADNRRYCRDPKTDAKVALGEVLLPEDGSCTRQRCEVGPWGPHFVTQKCGNLSLIPRINKTCREEAGDKDAPYPDCCNYITCKGSVNRRSVRQPMAVSGH</sequence>
<protein>
    <submittedName>
        <fullName evidence="5">Spermatophylax protein 5</fullName>
    </submittedName>
</protein>
<evidence type="ECO:0000313" key="5">
    <source>
        <dbReference type="EMBL" id="ALI59668.1"/>
    </source>
</evidence>
<reference evidence="5" key="1">
    <citation type="journal article" date="2015" name="PLoS ONE">
        <title>What's in the Gift? Towards a Molecular Dissection of Nuptial Feeding in a Cricket.</title>
        <authorList>
            <person name="Pauchet Y."/>
            <person name="Wielsch N."/>
            <person name="Wilkinson P.A."/>
            <person name="Sakaluk S.K."/>
            <person name="Svatos A."/>
            <person name="Ffrench-Constant R.H."/>
            <person name="Hunt J."/>
            <person name="Heckel D.G."/>
        </authorList>
    </citation>
    <scope>NUCLEOTIDE SEQUENCE</scope>
    <source>
        <tissue evidence="5">Accessory gland</tissue>
    </source>
</reference>
<keyword evidence="2" id="KW-0964">Secreted</keyword>
<proteinExistence type="evidence at transcript level"/>
<dbReference type="InterPro" id="IPR029277">
    <property type="entry name" value="SVWC_dom"/>
</dbReference>
<dbReference type="SMART" id="SM01318">
    <property type="entry name" value="SVWC"/>
    <property type="match status" value="1"/>
</dbReference>
<feature type="chain" id="PRO_5006042234" evidence="3">
    <location>
        <begin position="23"/>
        <end position="120"/>
    </location>
</feature>
<accession>A0A0P0A915</accession>
<dbReference type="Pfam" id="PF15430">
    <property type="entry name" value="SVWC"/>
    <property type="match status" value="1"/>
</dbReference>
<comment type="subcellular location">
    <subcellularLocation>
        <location evidence="1">Secreted</location>
    </subcellularLocation>
</comment>
<evidence type="ECO:0000256" key="3">
    <source>
        <dbReference type="SAM" id="SignalP"/>
    </source>
</evidence>
<keyword evidence="3" id="KW-0732">Signal</keyword>
<evidence type="ECO:0000256" key="1">
    <source>
        <dbReference type="ARBA" id="ARBA00004613"/>
    </source>
</evidence>
<dbReference type="EMBL" id="KT355865">
    <property type="protein sequence ID" value="ALI59668.1"/>
    <property type="molecule type" value="mRNA"/>
</dbReference>
<organism evidence="5">
    <name type="scientific">Gryllodes sigillatus</name>
    <dbReference type="NCBI Taxonomy" id="13551"/>
    <lineage>
        <taxon>Eukaryota</taxon>
        <taxon>Metazoa</taxon>
        <taxon>Ecdysozoa</taxon>
        <taxon>Arthropoda</taxon>
        <taxon>Hexapoda</taxon>
        <taxon>Insecta</taxon>
        <taxon>Pterygota</taxon>
        <taxon>Neoptera</taxon>
        <taxon>Polyneoptera</taxon>
        <taxon>Orthoptera</taxon>
        <taxon>Ensifera</taxon>
        <taxon>Gryllidea</taxon>
        <taxon>Grylloidea</taxon>
        <taxon>Gryllidae</taxon>
        <taxon>Gryllinae</taxon>
        <taxon>Gryllodes</taxon>
    </lineage>
</organism>
<feature type="signal peptide" evidence="3">
    <location>
        <begin position="1"/>
        <end position="22"/>
    </location>
</feature>
<feature type="domain" description="Single" evidence="4">
    <location>
        <begin position="28"/>
        <end position="102"/>
    </location>
</feature>
<evidence type="ECO:0000256" key="2">
    <source>
        <dbReference type="ARBA" id="ARBA00022525"/>
    </source>
</evidence>
<dbReference type="AlphaFoldDB" id="A0A0P0A915"/>